<dbReference type="AlphaFoldDB" id="A0A7W9BK71"/>
<dbReference type="EMBL" id="JACIJM010000003">
    <property type="protein sequence ID" value="MBB5721589.1"/>
    <property type="molecule type" value="Genomic_DNA"/>
</dbReference>
<keyword evidence="2" id="KW-1003">Cell membrane</keyword>
<dbReference type="InterPro" id="IPR017039">
    <property type="entry name" value="Virul_fac_BrkB"/>
</dbReference>
<dbReference type="PIRSF" id="PIRSF035875">
    <property type="entry name" value="RNase_BN"/>
    <property type="match status" value="1"/>
</dbReference>
<dbReference type="PANTHER" id="PTHR30213:SF0">
    <property type="entry name" value="UPF0761 MEMBRANE PROTEIN YIHY"/>
    <property type="match status" value="1"/>
</dbReference>
<evidence type="ECO:0000256" key="5">
    <source>
        <dbReference type="ARBA" id="ARBA00023136"/>
    </source>
</evidence>
<dbReference type="GO" id="GO:0005886">
    <property type="term" value="C:plasma membrane"/>
    <property type="evidence" value="ECO:0007669"/>
    <property type="project" value="UniProtKB-SubCell"/>
</dbReference>
<evidence type="ECO:0000313" key="9">
    <source>
        <dbReference type="Proteomes" id="UP000535415"/>
    </source>
</evidence>
<accession>A0A7W9BK71</accession>
<feature type="compositionally biased region" description="Polar residues" evidence="6">
    <location>
        <begin position="289"/>
        <end position="299"/>
    </location>
</feature>
<gene>
    <name evidence="8" type="ORF">FHS72_001201</name>
</gene>
<comment type="subcellular location">
    <subcellularLocation>
        <location evidence="1">Cell membrane</location>
        <topology evidence="1">Multi-pass membrane protein</topology>
    </subcellularLocation>
</comment>
<dbReference type="PANTHER" id="PTHR30213">
    <property type="entry name" value="INNER MEMBRANE PROTEIN YHJD"/>
    <property type="match status" value="1"/>
</dbReference>
<keyword evidence="5 7" id="KW-0472">Membrane</keyword>
<keyword evidence="3 7" id="KW-0812">Transmembrane</keyword>
<sequence>MTRGRTAESPTAIPAKGWKDIVLRVKDEMASDHVGLIAAGVAFYALLAIFPAITALMALGGLILEPAAVTAQLETLTAMIPKEAAQIILDQAVAVTESEQTGLGIAFIVGLLLAIYSASKGMGSLMEGLNVAYDENETRGFIKKTLWTLGLTLFLILGLIVGLLATLAVPAILNLMALPAWLDTVLAFSRWVLLALLTVTGLAVLYRYGPSRDNAEWSWLSTGAIAACVIWIGASVGFSIYVSNFGSYNESFGSMAGVIILLMWLWISAFIVLLGAELNAEMEAQTTHDTTVGPDQQMGTRGAEKADNLGHAEGA</sequence>
<feature type="transmembrane region" description="Helical" evidence="7">
    <location>
        <begin position="34"/>
        <end position="64"/>
    </location>
</feature>
<feature type="transmembrane region" description="Helical" evidence="7">
    <location>
        <begin position="101"/>
        <end position="119"/>
    </location>
</feature>
<feature type="transmembrane region" description="Helical" evidence="7">
    <location>
        <begin position="217"/>
        <end position="242"/>
    </location>
</feature>
<organism evidence="8 9">
    <name type="scientific">Yoonia ponticola</name>
    <dbReference type="NCBI Taxonomy" id="1524255"/>
    <lineage>
        <taxon>Bacteria</taxon>
        <taxon>Pseudomonadati</taxon>
        <taxon>Pseudomonadota</taxon>
        <taxon>Alphaproteobacteria</taxon>
        <taxon>Rhodobacterales</taxon>
        <taxon>Paracoccaceae</taxon>
        <taxon>Yoonia</taxon>
    </lineage>
</organism>
<feature type="transmembrane region" description="Helical" evidence="7">
    <location>
        <begin position="185"/>
        <end position="205"/>
    </location>
</feature>
<feature type="region of interest" description="Disordered" evidence="6">
    <location>
        <begin position="289"/>
        <end position="315"/>
    </location>
</feature>
<evidence type="ECO:0000256" key="1">
    <source>
        <dbReference type="ARBA" id="ARBA00004651"/>
    </source>
</evidence>
<evidence type="ECO:0000256" key="4">
    <source>
        <dbReference type="ARBA" id="ARBA00022989"/>
    </source>
</evidence>
<evidence type="ECO:0000256" key="2">
    <source>
        <dbReference type="ARBA" id="ARBA00022475"/>
    </source>
</evidence>
<feature type="transmembrane region" description="Helical" evidence="7">
    <location>
        <begin position="146"/>
        <end position="173"/>
    </location>
</feature>
<keyword evidence="4 7" id="KW-1133">Transmembrane helix</keyword>
<comment type="caution">
    <text evidence="8">The sequence shown here is derived from an EMBL/GenBank/DDBJ whole genome shotgun (WGS) entry which is preliminary data.</text>
</comment>
<reference evidence="8 9" key="1">
    <citation type="submission" date="2020-08" db="EMBL/GenBank/DDBJ databases">
        <title>Genomic Encyclopedia of Type Strains, Phase IV (KMG-IV): sequencing the most valuable type-strain genomes for metagenomic binning, comparative biology and taxonomic classification.</title>
        <authorList>
            <person name="Goeker M."/>
        </authorList>
    </citation>
    <scope>NUCLEOTIDE SEQUENCE [LARGE SCALE GENOMIC DNA]</scope>
    <source>
        <strain evidence="8 9">DSM 101064</strain>
    </source>
</reference>
<proteinExistence type="predicted"/>
<dbReference type="RefSeq" id="WP_183527059.1">
    <property type="nucleotide sequence ID" value="NZ_JACIJM010000003.1"/>
</dbReference>
<name>A0A7W9BK71_9RHOB</name>
<keyword evidence="9" id="KW-1185">Reference proteome</keyword>
<dbReference type="NCBIfam" id="TIGR00765">
    <property type="entry name" value="yihY_not_rbn"/>
    <property type="match status" value="1"/>
</dbReference>
<feature type="transmembrane region" description="Helical" evidence="7">
    <location>
        <begin position="254"/>
        <end position="276"/>
    </location>
</feature>
<evidence type="ECO:0000313" key="8">
    <source>
        <dbReference type="EMBL" id="MBB5721589.1"/>
    </source>
</evidence>
<evidence type="ECO:0000256" key="3">
    <source>
        <dbReference type="ARBA" id="ARBA00022692"/>
    </source>
</evidence>
<evidence type="ECO:0000256" key="7">
    <source>
        <dbReference type="SAM" id="Phobius"/>
    </source>
</evidence>
<dbReference type="Proteomes" id="UP000535415">
    <property type="component" value="Unassembled WGS sequence"/>
</dbReference>
<dbReference type="Pfam" id="PF03631">
    <property type="entry name" value="Virul_fac_BrkB"/>
    <property type="match status" value="1"/>
</dbReference>
<protein>
    <submittedName>
        <fullName evidence="8">Membrane protein</fullName>
    </submittedName>
</protein>
<evidence type="ECO:0000256" key="6">
    <source>
        <dbReference type="SAM" id="MobiDB-lite"/>
    </source>
</evidence>
<feature type="compositionally biased region" description="Basic and acidic residues" evidence="6">
    <location>
        <begin position="302"/>
        <end position="315"/>
    </location>
</feature>